<organism evidence="2 3">
    <name type="scientific">Dietzia timorensis</name>
    <dbReference type="NCBI Taxonomy" id="499555"/>
    <lineage>
        <taxon>Bacteria</taxon>
        <taxon>Bacillati</taxon>
        <taxon>Actinomycetota</taxon>
        <taxon>Actinomycetes</taxon>
        <taxon>Mycobacteriales</taxon>
        <taxon>Dietziaceae</taxon>
        <taxon>Dietzia</taxon>
    </lineage>
</organism>
<reference evidence="2" key="2">
    <citation type="submission" date="2021-09" db="EMBL/GenBank/DDBJ databases">
        <authorList>
            <person name="Gilroy R."/>
        </authorList>
    </citation>
    <scope>NUCLEOTIDE SEQUENCE</scope>
    <source>
        <strain evidence="2">ChiGjej1B1-18357</strain>
    </source>
</reference>
<evidence type="ECO:0000313" key="3">
    <source>
        <dbReference type="Proteomes" id="UP000776650"/>
    </source>
</evidence>
<accession>A0A921F5N4</accession>
<evidence type="ECO:0000256" key="1">
    <source>
        <dbReference type="SAM" id="MobiDB-lite"/>
    </source>
</evidence>
<protein>
    <submittedName>
        <fullName evidence="2">Rv3235 family protein</fullName>
    </submittedName>
</protein>
<sequence length="201" mass="20705">MSAHMADAATPSAPEGIGVVERAVPCEPEWEVDTGSELFRAHREPAPCGPSAPTAVAPPSSPPADALPCASSGSAGRAPAPGAPVPISHAEAERAARGVLVAVLEAIDGRRSPATLSALLATGPLLQVTRLAKSRRRPANAAQVRTVHVTVPGSQSHTQKAHTSGIEVCATYARGRRLFAVAAHMEARDGRVRCTALRMPT</sequence>
<dbReference type="Pfam" id="PF20060">
    <property type="entry name" value="DUF6459"/>
    <property type="match status" value="1"/>
</dbReference>
<feature type="region of interest" description="Disordered" evidence="1">
    <location>
        <begin position="42"/>
        <end position="84"/>
    </location>
</feature>
<dbReference type="Proteomes" id="UP000776650">
    <property type="component" value="Unassembled WGS sequence"/>
</dbReference>
<evidence type="ECO:0000313" key="2">
    <source>
        <dbReference type="EMBL" id="HJE92126.1"/>
    </source>
</evidence>
<proteinExistence type="predicted"/>
<feature type="compositionally biased region" description="Low complexity" evidence="1">
    <location>
        <begin position="51"/>
        <end position="80"/>
    </location>
</feature>
<gene>
    <name evidence="2" type="ORF">K8V11_14095</name>
</gene>
<comment type="caution">
    <text evidence="2">The sequence shown here is derived from an EMBL/GenBank/DDBJ whole genome shotgun (WGS) entry which is preliminary data.</text>
</comment>
<reference evidence="2" key="1">
    <citation type="journal article" date="2021" name="PeerJ">
        <title>Extensive microbial diversity within the chicken gut microbiome revealed by metagenomics and culture.</title>
        <authorList>
            <person name="Gilroy R."/>
            <person name="Ravi A."/>
            <person name="Getino M."/>
            <person name="Pursley I."/>
            <person name="Horton D.L."/>
            <person name="Alikhan N.F."/>
            <person name="Baker D."/>
            <person name="Gharbi K."/>
            <person name="Hall N."/>
            <person name="Watson M."/>
            <person name="Adriaenssens E.M."/>
            <person name="Foster-Nyarko E."/>
            <person name="Jarju S."/>
            <person name="Secka A."/>
            <person name="Antonio M."/>
            <person name="Oren A."/>
            <person name="Chaudhuri R.R."/>
            <person name="La Ragione R."/>
            <person name="Hildebrand F."/>
            <person name="Pallen M.J."/>
        </authorList>
    </citation>
    <scope>NUCLEOTIDE SEQUENCE</scope>
    <source>
        <strain evidence="2">ChiGjej1B1-18357</strain>
    </source>
</reference>
<dbReference type="AlphaFoldDB" id="A0A921F5N4"/>
<name>A0A921F5N4_9ACTN</name>
<dbReference type="InterPro" id="IPR045596">
    <property type="entry name" value="DUF6459"/>
</dbReference>
<dbReference type="EMBL" id="DYXM01000274">
    <property type="protein sequence ID" value="HJE92126.1"/>
    <property type="molecule type" value="Genomic_DNA"/>
</dbReference>
<dbReference type="RefSeq" id="WP_303915590.1">
    <property type="nucleotide sequence ID" value="NZ_DYXM01000274.1"/>
</dbReference>